<dbReference type="InterPro" id="IPR004821">
    <property type="entry name" value="Cyt_trans-like"/>
</dbReference>
<dbReference type="Gene3D" id="3.40.50.620">
    <property type="entry name" value="HUPs"/>
    <property type="match status" value="1"/>
</dbReference>
<dbReference type="UniPathway" id="UPA00253">
    <property type="reaction ID" value="UER00332"/>
</dbReference>
<dbReference type="HAMAP" id="MF_00244">
    <property type="entry name" value="NaMN_adenylyltr"/>
    <property type="match status" value="1"/>
</dbReference>
<dbReference type="CDD" id="cd02165">
    <property type="entry name" value="NMNAT"/>
    <property type="match status" value="1"/>
</dbReference>
<evidence type="ECO:0000256" key="8">
    <source>
        <dbReference type="ARBA" id="ARBA00022840"/>
    </source>
</evidence>
<dbReference type="GO" id="GO:0005524">
    <property type="term" value="F:ATP binding"/>
    <property type="evidence" value="ECO:0007669"/>
    <property type="project" value="UniProtKB-KW"/>
</dbReference>
<evidence type="ECO:0000256" key="5">
    <source>
        <dbReference type="ARBA" id="ARBA00022679"/>
    </source>
</evidence>
<dbReference type="EMBL" id="BMXG01000001">
    <property type="protein sequence ID" value="GHB90531.1"/>
    <property type="molecule type" value="Genomic_DNA"/>
</dbReference>
<dbReference type="NCBIfam" id="TIGR00125">
    <property type="entry name" value="cyt_tran_rel"/>
    <property type="match status" value="1"/>
</dbReference>
<dbReference type="GO" id="GO:0004515">
    <property type="term" value="F:nicotinate-nucleotide adenylyltransferase activity"/>
    <property type="evidence" value="ECO:0007669"/>
    <property type="project" value="UniProtKB-UniRule"/>
</dbReference>
<dbReference type="InterPro" id="IPR014729">
    <property type="entry name" value="Rossmann-like_a/b/a_fold"/>
</dbReference>
<keyword evidence="4 11" id="KW-0662">Pyridine nucleotide biosynthesis</keyword>
<gene>
    <name evidence="11 13" type="primary">nadD</name>
    <name evidence="13" type="ORF">GCM10007047_01610</name>
</gene>
<feature type="domain" description="Cytidyltransferase-like" evidence="12">
    <location>
        <begin position="18"/>
        <end position="180"/>
    </location>
</feature>
<comment type="catalytic activity">
    <reaction evidence="10 11">
        <text>nicotinate beta-D-ribonucleotide + ATP + H(+) = deamido-NAD(+) + diphosphate</text>
        <dbReference type="Rhea" id="RHEA:22860"/>
        <dbReference type="ChEBI" id="CHEBI:15378"/>
        <dbReference type="ChEBI" id="CHEBI:30616"/>
        <dbReference type="ChEBI" id="CHEBI:33019"/>
        <dbReference type="ChEBI" id="CHEBI:57502"/>
        <dbReference type="ChEBI" id="CHEBI:58437"/>
        <dbReference type="EC" id="2.7.7.18"/>
    </reaction>
</comment>
<reference evidence="13" key="1">
    <citation type="journal article" date="2014" name="Int. J. Syst. Evol. Microbiol.">
        <title>Complete genome sequence of Corynebacterium casei LMG S-19264T (=DSM 44701T), isolated from a smear-ripened cheese.</title>
        <authorList>
            <consortium name="US DOE Joint Genome Institute (JGI-PGF)"/>
            <person name="Walter F."/>
            <person name="Albersmeier A."/>
            <person name="Kalinowski J."/>
            <person name="Ruckert C."/>
        </authorList>
    </citation>
    <scope>NUCLEOTIDE SEQUENCE</scope>
    <source>
        <strain evidence="13">KCTC 12870</strain>
    </source>
</reference>
<sequence>MLGETDILRLISAMRLGLFGGSFDPIHYGHLLLAQDVLENAQLDRVAFIPAAQAPLKASGAPVASADDRVAMINAAIAGRPEFSVLRDEINRGGVSYTVDTVRRLKARQPDDELFWILGGDQVAQLHEWREINELLELAGFLCLQRPDFTPIPPDNISAKSLHWISARQIDISSTEIRKRAASGSPLDFFLPPAVAQFITNNRLYRR</sequence>
<keyword evidence="8 11" id="KW-0067">ATP-binding</keyword>
<evidence type="ECO:0000256" key="2">
    <source>
        <dbReference type="ARBA" id="ARBA00005019"/>
    </source>
</evidence>
<dbReference type="NCBIfam" id="TIGR00482">
    <property type="entry name" value="nicotinate (nicotinamide) nucleotide adenylyltransferase"/>
    <property type="match status" value="1"/>
</dbReference>
<keyword evidence="7 11" id="KW-0547">Nucleotide-binding</keyword>
<evidence type="ECO:0000256" key="6">
    <source>
        <dbReference type="ARBA" id="ARBA00022695"/>
    </source>
</evidence>
<evidence type="ECO:0000256" key="10">
    <source>
        <dbReference type="ARBA" id="ARBA00048721"/>
    </source>
</evidence>
<comment type="function">
    <text evidence="1 11">Catalyzes the reversible adenylation of nicotinate mononucleotide (NaMN) to nicotinic acid adenine dinucleotide (NaAD).</text>
</comment>
<keyword evidence="14" id="KW-1185">Reference proteome</keyword>
<dbReference type="GO" id="GO:0009435">
    <property type="term" value="P:NAD+ biosynthetic process"/>
    <property type="evidence" value="ECO:0007669"/>
    <property type="project" value="UniProtKB-UniRule"/>
</dbReference>
<evidence type="ECO:0000256" key="11">
    <source>
        <dbReference type="HAMAP-Rule" id="MF_00244"/>
    </source>
</evidence>
<keyword evidence="6 11" id="KW-0548">Nucleotidyltransferase</keyword>
<keyword evidence="9 11" id="KW-0520">NAD</keyword>
<evidence type="ECO:0000256" key="1">
    <source>
        <dbReference type="ARBA" id="ARBA00002324"/>
    </source>
</evidence>
<proteinExistence type="inferred from homology"/>
<evidence type="ECO:0000256" key="4">
    <source>
        <dbReference type="ARBA" id="ARBA00022642"/>
    </source>
</evidence>
<evidence type="ECO:0000259" key="12">
    <source>
        <dbReference type="Pfam" id="PF01467"/>
    </source>
</evidence>
<dbReference type="PANTHER" id="PTHR39321:SF3">
    <property type="entry name" value="PHOSPHOPANTETHEINE ADENYLYLTRANSFERASE"/>
    <property type="match status" value="1"/>
</dbReference>
<reference evidence="13" key="2">
    <citation type="submission" date="2020-09" db="EMBL/GenBank/DDBJ databases">
        <authorList>
            <person name="Sun Q."/>
            <person name="Kim S."/>
        </authorList>
    </citation>
    <scope>NUCLEOTIDE SEQUENCE</scope>
    <source>
        <strain evidence="13">KCTC 12870</strain>
    </source>
</reference>
<evidence type="ECO:0000313" key="13">
    <source>
        <dbReference type="EMBL" id="GHB90531.1"/>
    </source>
</evidence>
<protein>
    <recommendedName>
        <fullName evidence="11">Probable nicotinate-nucleotide adenylyltransferase</fullName>
        <ecNumber evidence="11">2.7.7.18</ecNumber>
    </recommendedName>
    <alternativeName>
        <fullName evidence="11">Deamido-NAD(+) diphosphorylase</fullName>
    </alternativeName>
    <alternativeName>
        <fullName evidence="11">Deamido-NAD(+) pyrophosphorylase</fullName>
    </alternativeName>
    <alternativeName>
        <fullName evidence="11">Nicotinate mononucleotide adenylyltransferase</fullName>
        <shortName evidence="11">NaMN adenylyltransferase</shortName>
    </alternativeName>
</protein>
<dbReference type="SUPFAM" id="SSF52374">
    <property type="entry name" value="Nucleotidylyl transferase"/>
    <property type="match status" value="1"/>
</dbReference>
<organism evidence="13 14">
    <name type="scientific">Cerasicoccus arenae</name>
    <dbReference type="NCBI Taxonomy" id="424488"/>
    <lineage>
        <taxon>Bacteria</taxon>
        <taxon>Pseudomonadati</taxon>
        <taxon>Verrucomicrobiota</taxon>
        <taxon>Opitutia</taxon>
        <taxon>Puniceicoccales</taxon>
        <taxon>Cerasicoccaceae</taxon>
        <taxon>Cerasicoccus</taxon>
    </lineage>
</organism>
<evidence type="ECO:0000256" key="3">
    <source>
        <dbReference type="ARBA" id="ARBA00009014"/>
    </source>
</evidence>
<keyword evidence="5 11" id="KW-0808">Transferase</keyword>
<comment type="caution">
    <text evidence="13">The sequence shown here is derived from an EMBL/GenBank/DDBJ whole genome shotgun (WGS) entry which is preliminary data.</text>
</comment>
<comment type="similarity">
    <text evidence="3 11">Belongs to the NadD family.</text>
</comment>
<dbReference type="Pfam" id="PF01467">
    <property type="entry name" value="CTP_transf_like"/>
    <property type="match status" value="1"/>
</dbReference>
<dbReference type="AlphaFoldDB" id="A0A8J3GDC2"/>
<name>A0A8J3GDC2_9BACT</name>
<accession>A0A8J3GDC2</accession>
<evidence type="ECO:0000256" key="7">
    <source>
        <dbReference type="ARBA" id="ARBA00022741"/>
    </source>
</evidence>
<dbReference type="Proteomes" id="UP000642829">
    <property type="component" value="Unassembled WGS sequence"/>
</dbReference>
<evidence type="ECO:0000313" key="14">
    <source>
        <dbReference type="Proteomes" id="UP000642829"/>
    </source>
</evidence>
<evidence type="ECO:0000256" key="9">
    <source>
        <dbReference type="ARBA" id="ARBA00023027"/>
    </source>
</evidence>
<comment type="pathway">
    <text evidence="2 11">Cofactor biosynthesis; NAD(+) biosynthesis; deamido-NAD(+) from nicotinate D-ribonucleotide: step 1/1.</text>
</comment>
<dbReference type="EC" id="2.7.7.18" evidence="11"/>
<dbReference type="PANTHER" id="PTHR39321">
    <property type="entry name" value="NICOTINATE-NUCLEOTIDE ADENYLYLTRANSFERASE-RELATED"/>
    <property type="match status" value="1"/>
</dbReference>
<dbReference type="NCBIfam" id="NF000840">
    <property type="entry name" value="PRK00071.1-3"/>
    <property type="match status" value="1"/>
</dbReference>
<dbReference type="InterPro" id="IPR005248">
    <property type="entry name" value="NadD/NMNAT"/>
</dbReference>